<evidence type="ECO:0000313" key="2">
    <source>
        <dbReference type="Proteomes" id="UP000229805"/>
    </source>
</evidence>
<accession>A0A2M7UGC0</accession>
<dbReference type="Proteomes" id="UP000229805">
    <property type="component" value="Unassembled WGS sequence"/>
</dbReference>
<name>A0A2M7UGC0_9BACT</name>
<gene>
    <name evidence="1" type="ORF">COY11_02915</name>
</gene>
<sequence length="261" mass="29859">MSSTLDALESFKRAAHSTSSFVAFGNEIQALVLAAKNSSTVSTKGEKMKKYDNYDNCRKISRQEAIDMAPAIWRAMAKIEELRNLPPAVKGQEYELAQRVENLASQEYYAAKYALEKIPRDYFEVEVFPRKMRTFHAVYVLAAEIYAAKARLETATQNLGACKAKSRHEFEQLGKEPRIQGGYSPDWRVVNFPASDRDGVYCFNYSRREIWWYDGVSCPDPQTVEVVRIFREAETDSGGFKSSLLARCARCARLIFRRWAK</sequence>
<reference evidence="2" key="1">
    <citation type="submission" date="2017-09" db="EMBL/GenBank/DDBJ databases">
        <title>Depth-based differentiation of microbial function through sediment-hosted aquifers and enrichment of novel symbionts in the deep terrestrial subsurface.</title>
        <authorList>
            <person name="Probst A.J."/>
            <person name="Ladd B."/>
            <person name="Jarett J.K."/>
            <person name="Geller-Mcgrath D.E."/>
            <person name="Sieber C.M.K."/>
            <person name="Emerson J.B."/>
            <person name="Anantharaman K."/>
            <person name="Thomas B.C."/>
            <person name="Malmstrom R."/>
            <person name="Stieglmeier M."/>
            <person name="Klingl A."/>
            <person name="Woyke T."/>
            <person name="Ryan C.M."/>
            <person name="Banfield J.F."/>
        </authorList>
    </citation>
    <scope>NUCLEOTIDE SEQUENCE [LARGE SCALE GENOMIC DNA]</scope>
</reference>
<dbReference type="AlphaFoldDB" id="A0A2M7UGC0"/>
<proteinExistence type="predicted"/>
<organism evidence="1 2">
    <name type="scientific">Candidatus Portnoybacteria bacterium CG_4_10_14_0_2_um_filter_44_20</name>
    <dbReference type="NCBI Taxonomy" id="1974799"/>
    <lineage>
        <taxon>Bacteria</taxon>
        <taxon>Candidatus Portnoyibacteriota</taxon>
    </lineage>
</organism>
<comment type="caution">
    <text evidence="1">The sequence shown here is derived from an EMBL/GenBank/DDBJ whole genome shotgun (WGS) entry which is preliminary data.</text>
</comment>
<dbReference type="EMBL" id="PFOG01000114">
    <property type="protein sequence ID" value="PIZ70280.1"/>
    <property type="molecule type" value="Genomic_DNA"/>
</dbReference>
<evidence type="ECO:0000313" key="1">
    <source>
        <dbReference type="EMBL" id="PIZ70280.1"/>
    </source>
</evidence>
<protein>
    <submittedName>
        <fullName evidence="1">Uncharacterized protein</fullName>
    </submittedName>
</protein>